<dbReference type="Proteomes" id="UP000821845">
    <property type="component" value="Chromosome 9"/>
</dbReference>
<evidence type="ECO:0000313" key="1">
    <source>
        <dbReference type="EMBL" id="KAH6923036.1"/>
    </source>
</evidence>
<accession>A0ACB7RMJ5</accession>
<dbReference type="EMBL" id="CM023489">
    <property type="protein sequence ID" value="KAH6923036.1"/>
    <property type="molecule type" value="Genomic_DNA"/>
</dbReference>
<keyword evidence="2" id="KW-1185">Reference proteome</keyword>
<gene>
    <name evidence="1" type="ORF">HPB50_020760</name>
</gene>
<organism evidence="1 2">
    <name type="scientific">Hyalomma asiaticum</name>
    <name type="common">Tick</name>
    <dbReference type="NCBI Taxonomy" id="266040"/>
    <lineage>
        <taxon>Eukaryota</taxon>
        <taxon>Metazoa</taxon>
        <taxon>Ecdysozoa</taxon>
        <taxon>Arthropoda</taxon>
        <taxon>Chelicerata</taxon>
        <taxon>Arachnida</taxon>
        <taxon>Acari</taxon>
        <taxon>Parasitiformes</taxon>
        <taxon>Ixodida</taxon>
        <taxon>Ixodoidea</taxon>
        <taxon>Ixodidae</taxon>
        <taxon>Hyalomminae</taxon>
        <taxon>Hyalomma</taxon>
    </lineage>
</organism>
<protein>
    <submittedName>
        <fullName evidence="1">Uncharacterized protein</fullName>
    </submittedName>
</protein>
<reference evidence="1" key="1">
    <citation type="submission" date="2020-05" db="EMBL/GenBank/DDBJ databases">
        <title>Large-scale comparative analyses of tick genomes elucidate their genetic diversity and vector capacities.</title>
        <authorList>
            <person name="Jia N."/>
            <person name="Wang J."/>
            <person name="Shi W."/>
            <person name="Du L."/>
            <person name="Sun Y."/>
            <person name="Zhan W."/>
            <person name="Jiang J."/>
            <person name="Wang Q."/>
            <person name="Zhang B."/>
            <person name="Ji P."/>
            <person name="Sakyi L.B."/>
            <person name="Cui X."/>
            <person name="Yuan T."/>
            <person name="Jiang B."/>
            <person name="Yang W."/>
            <person name="Lam T.T.-Y."/>
            <person name="Chang Q."/>
            <person name="Ding S."/>
            <person name="Wang X."/>
            <person name="Zhu J."/>
            <person name="Ruan X."/>
            <person name="Zhao L."/>
            <person name="Wei J."/>
            <person name="Que T."/>
            <person name="Du C."/>
            <person name="Cheng J."/>
            <person name="Dai P."/>
            <person name="Han X."/>
            <person name="Huang E."/>
            <person name="Gao Y."/>
            <person name="Liu J."/>
            <person name="Shao H."/>
            <person name="Ye R."/>
            <person name="Li L."/>
            <person name="Wei W."/>
            <person name="Wang X."/>
            <person name="Wang C."/>
            <person name="Yang T."/>
            <person name="Huo Q."/>
            <person name="Li W."/>
            <person name="Guo W."/>
            <person name="Chen H."/>
            <person name="Zhou L."/>
            <person name="Ni X."/>
            <person name="Tian J."/>
            <person name="Zhou Y."/>
            <person name="Sheng Y."/>
            <person name="Liu T."/>
            <person name="Pan Y."/>
            <person name="Xia L."/>
            <person name="Li J."/>
            <person name="Zhao F."/>
            <person name="Cao W."/>
        </authorList>
    </citation>
    <scope>NUCLEOTIDE SEQUENCE</scope>
    <source>
        <strain evidence="1">Hyas-2018</strain>
    </source>
</reference>
<comment type="caution">
    <text evidence="1">The sequence shown here is derived from an EMBL/GenBank/DDBJ whole genome shotgun (WGS) entry which is preliminary data.</text>
</comment>
<proteinExistence type="predicted"/>
<evidence type="ECO:0000313" key="2">
    <source>
        <dbReference type="Proteomes" id="UP000821845"/>
    </source>
</evidence>
<sequence length="170" mass="18692">MASVLFPSVSTLLPIVALIFFRLGLDYSKLNNIELLEEYDYVIVGGGSAGSVLANRLSADPSVMVLLLEAGGCGRRAGRHSPDSSHSPRNRPGLEVHHATARGSVLRPPRTGHNSGDEDGIAVELKHRYRQPYRTSVEDGGMAAHGRFEPFVEDGDEDFESYLERFEHHH</sequence>
<name>A0ACB7RMJ5_HYAAI</name>